<evidence type="ECO:0000256" key="1">
    <source>
        <dbReference type="ARBA" id="ARBA00006153"/>
    </source>
</evidence>
<dbReference type="NCBIfam" id="TIGR01879">
    <property type="entry name" value="hydantase"/>
    <property type="match status" value="1"/>
</dbReference>
<reference evidence="5 6" key="1">
    <citation type="submission" date="2020-04" db="EMBL/GenBank/DDBJ databases">
        <title>Genome sequencing of novel species.</title>
        <authorList>
            <person name="Heo J."/>
            <person name="Kim S.-J."/>
            <person name="Kim J.-S."/>
            <person name="Hong S.-B."/>
            <person name="Kwon S.-W."/>
        </authorList>
    </citation>
    <scope>NUCLEOTIDE SEQUENCE [LARGE SCALE GENOMIC DNA]</scope>
    <source>
        <strain evidence="5 6">MFER-1</strain>
    </source>
</reference>
<dbReference type="Gene3D" id="3.30.70.360">
    <property type="match status" value="1"/>
</dbReference>
<evidence type="ECO:0000256" key="3">
    <source>
        <dbReference type="PIRSR" id="PIRSR001235-1"/>
    </source>
</evidence>
<evidence type="ECO:0000313" key="6">
    <source>
        <dbReference type="Proteomes" id="UP000502248"/>
    </source>
</evidence>
<dbReference type="SUPFAM" id="SSF55031">
    <property type="entry name" value="Bacterial exopeptidase dimerisation domain"/>
    <property type="match status" value="1"/>
</dbReference>
<evidence type="ECO:0000256" key="4">
    <source>
        <dbReference type="PIRSR" id="PIRSR001235-2"/>
    </source>
</evidence>
<comment type="similarity">
    <text evidence="1">Belongs to the peptidase M20 family.</text>
</comment>
<feature type="binding site" evidence="4">
    <location>
        <position position="283"/>
    </location>
    <ligand>
        <name>allantoate</name>
        <dbReference type="ChEBI" id="CHEBI:17536"/>
    </ligand>
</feature>
<dbReference type="Gene3D" id="3.40.630.10">
    <property type="entry name" value="Zn peptidases"/>
    <property type="match status" value="1"/>
</dbReference>
<feature type="binding site" evidence="3">
    <location>
        <position position="90"/>
    </location>
    <ligand>
        <name>Zn(2+)</name>
        <dbReference type="ChEBI" id="CHEBI:29105"/>
        <label>1</label>
    </ligand>
</feature>
<keyword evidence="3" id="KW-0862">Zinc</keyword>
<dbReference type="AlphaFoldDB" id="A0A7Z2VHY9"/>
<evidence type="ECO:0000313" key="5">
    <source>
        <dbReference type="EMBL" id="QJD83417.1"/>
    </source>
</evidence>
<protein>
    <submittedName>
        <fullName evidence="5">Zn-dependent hydrolase</fullName>
    </submittedName>
</protein>
<sequence length="422" mass="46285">MQVGERIRFDHNTELNELIDTLAEFSETAEGERDGVTRLLYSEPWKAAQNFLARTMREAGLSVRFDKVGNLIGRLEGSDPSSPVILTGSHIDTVRNGGKLDGAYGIIGGIAALRALKETYGTPVHPLEVVSFCEEEGSRFPIAYWGSGNMTGQFDWRGGQMVRDSEGVSLHAAMETSGFGREDQIDSVRSDLGAFVELHIEQGVILERMAKQIGIVEAIVGQRRYSVTLRGEANHAGTTPMNMRTDALAGAAELIVRLEQLATRAAALVATAGRLQAAPNIPNVIPGVVEFSLDIRHDNERTLSWFCDYLFQEYEDIANRRGLALEVTPWLATTPVPMSRPLTERIEQICGRLSLNHRRMFSGAGHDAQLFAGLCPTAMIFVPSKAGISHSPEEFTAPEQLADGVSVLTALLHELAYEEHER</sequence>
<dbReference type="GO" id="GO:0046872">
    <property type="term" value="F:metal ion binding"/>
    <property type="evidence" value="ECO:0007669"/>
    <property type="project" value="UniProtKB-KW"/>
</dbReference>
<keyword evidence="3" id="KW-0479">Metal-binding</keyword>
<feature type="binding site" evidence="3">
    <location>
        <position position="136"/>
    </location>
    <ligand>
        <name>Zn(2+)</name>
        <dbReference type="ChEBI" id="CHEBI:29105"/>
        <label>2</label>
    </ligand>
</feature>
<accession>A0A7Z2VHY9</accession>
<feature type="binding site" evidence="4">
    <location>
        <position position="224"/>
    </location>
    <ligand>
        <name>allantoate</name>
        <dbReference type="ChEBI" id="CHEBI:17536"/>
    </ligand>
</feature>
<feature type="binding site" evidence="3">
    <location>
        <position position="199"/>
    </location>
    <ligand>
        <name>Zn(2+)</name>
        <dbReference type="ChEBI" id="CHEBI:29105"/>
        <label>1</label>
    </ligand>
</feature>
<dbReference type="InterPro" id="IPR010158">
    <property type="entry name" value="Amidase_Cbmase"/>
</dbReference>
<dbReference type="EMBL" id="CP051680">
    <property type="protein sequence ID" value="QJD83417.1"/>
    <property type="molecule type" value="Genomic_DNA"/>
</dbReference>
<dbReference type="PANTHER" id="PTHR32494:SF5">
    <property type="entry name" value="ALLANTOATE AMIDOHYDROLASE"/>
    <property type="match status" value="1"/>
</dbReference>
<dbReference type="PANTHER" id="PTHR32494">
    <property type="entry name" value="ALLANTOATE DEIMINASE-RELATED"/>
    <property type="match status" value="1"/>
</dbReference>
<dbReference type="CDD" id="cd03884">
    <property type="entry name" value="M20_bAS"/>
    <property type="match status" value="1"/>
</dbReference>
<feature type="binding site" evidence="3">
    <location>
        <position position="101"/>
    </location>
    <ligand>
        <name>Zn(2+)</name>
        <dbReference type="ChEBI" id="CHEBI:29105"/>
        <label>2</label>
    </ligand>
</feature>
<dbReference type="GO" id="GO:0016813">
    <property type="term" value="F:hydrolase activity, acting on carbon-nitrogen (but not peptide) bonds, in linear amidines"/>
    <property type="evidence" value="ECO:0007669"/>
    <property type="project" value="InterPro"/>
</dbReference>
<gene>
    <name evidence="5" type="ORF">HH215_09655</name>
</gene>
<dbReference type="InterPro" id="IPR036264">
    <property type="entry name" value="Bact_exopeptidase_dim_dom"/>
</dbReference>
<feature type="binding site" evidence="3">
    <location>
        <position position="101"/>
    </location>
    <ligand>
        <name>Zn(2+)</name>
        <dbReference type="ChEBI" id="CHEBI:29105"/>
        <label>1</label>
    </ligand>
</feature>
<dbReference type="SUPFAM" id="SSF53187">
    <property type="entry name" value="Zn-dependent exopeptidases"/>
    <property type="match status" value="1"/>
</dbReference>
<keyword evidence="6" id="KW-1185">Reference proteome</keyword>
<proteinExistence type="inferred from homology"/>
<feature type="binding site" evidence="3">
    <location>
        <position position="390"/>
    </location>
    <ligand>
        <name>Zn(2+)</name>
        <dbReference type="ChEBI" id="CHEBI:29105"/>
        <label>2</label>
    </ligand>
</feature>
<dbReference type="RefSeq" id="WP_169279711.1">
    <property type="nucleotide sequence ID" value="NZ_CP051680.1"/>
</dbReference>
<dbReference type="NCBIfam" id="NF006771">
    <property type="entry name" value="PRK09290.1-5"/>
    <property type="match status" value="1"/>
</dbReference>
<dbReference type="Pfam" id="PF01546">
    <property type="entry name" value="Peptidase_M20"/>
    <property type="match status" value="1"/>
</dbReference>
<evidence type="ECO:0000256" key="2">
    <source>
        <dbReference type="ARBA" id="ARBA00022801"/>
    </source>
</evidence>
<feature type="binding site" evidence="4">
    <location>
        <position position="296"/>
    </location>
    <ligand>
        <name>allantoate</name>
        <dbReference type="ChEBI" id="CHEBI:17536"/>
    </ligand>
</feature>
<keyword evidence="2 5" id="KW-0378">Hydrolase</keyword>
<dbReference type="PIRSF" id="PIRSF001235">
    <property type="entry name" value="Amidase_carbamoylase"/>
    <property type="match status" value="1"/>
</dbReference>
<dbReference type="KEGG" id="cheb:HH215_09655"/>
<name>A0A7Z2VHY9_9BACL</name>
<comment type="cofactor">
    <cofactor evidence="3">
        <name>Zn(2+)</name>
        <dbReference type="ChEBI" id="CHEBI:29105"/>
    </cofactor>
    <text evidence="3">Binds 2 Zn(2+) ions per subunit.</text>
</comment>
<organism evidence="5 6">
    <name type="scientific">Cohnella herbarum</name>
    <dbReference type="NCBI Taxonomy" id="2728023"/>
    <lineage>
        <taxon>Bacteria</taxon>
        <taxon>Bacillati</taxon>
        <taxon>Bacillota</taxon>
        <taxon>Bacilli</taxon>
        <taxon>Bacillales</taxon>
        <taxon>Paenibacillaceae</taxon>
        <taxon>Cohnella</taxon>
    </lineage>
</organism>
<dbReference type="Proteomes" id="UP000502248">
    <property type="component" value="Chromosome"/>
</dbReference>
<dbReference type="InterPro" id="IPR002933">
    <property type="entry name" value="Peptidase_M20"/>
</dbReference>